<proteinExistence type="predicted"/>
<protein>
    <submittedName>
        <fullName evidence="2">Uncharacterized protein</fullName>
    </submittedName>
</protein>
<dbReference type="STRING" id="1891926.Fuma_04864"/>
<name>A0A1P8WMC8_9PLAN</name>
<sequence length="83" mass="9405" precursor="true">MKPAQIILVLLLNSASLAEGPPTSVCFSNNEFGYDNRFEIGPGSVTGVAHYKWFGTDKVQDDLLHYRGSLRWYRFQGHVNLLF</sequence>
<organism evidence="2 3">
    <name type="scientific">Fuerstiella marisgermanici</name>
    <dbReference type="NCBI Taxonomy" id="1891926"/>
    <lineage>
        <taxon>Bacteria</taxon>
        <taxon>Pseudomonadati</taxon>
        <taxon>Planctomycetota</taxon>
        <taxon>Planctomycetia</taxon>
        <taxon>Planctomycetales</taxon>
        <taxon>Planctomycetaceae</taxon>
        <taxon>Fuerstiella</taxon>
    </lineage>
</organism>
<dbReference type="EMBL" id="CP017641">
    <property type="protein sequence ID" value="APZ95208.1"/>
    <property type="molecule type" value="Genomic_DNA"/>
</dbReference>
<gene>
    <name evidence="2" type="ORF">Fuma_04864</name>
</gene>
<dbReference type="AlphaFoldDB" id="A0A1P8WMC8"/>
<keyword evidence="3" id="KW-1185">Reference proteome</keyword>
<evidence type="ECO:0000256" key="1">
    <source>
        <dbReference type="SAM" id="SignalP"/>
    </source>
</evidence>
<feature type="chain" id="PRO_5012546483" evidence="1">
    <location>
        <begin position="19"/>
        <end position="83"/>
    </location>
</feature>
<reference evidence="2 3" key="1">
    <citation type="journal article" date="2016" name="Front. Microbiol.">
        <title>Fuerstia marisgermanicae gen. nov., sp. nov., an Unusual Member of the Phylum Planctomycetes from the German Wadden Sea.</title>
        <authorList>
            <person name="Kohn T."/>
            <person name="Heuer A."/>
            <person name="Jogler M."/>
            <person name="Vollmers J."/>
            <person name="Boedeker C."/>
            <person name="Bunk B."/>
            <person name="Rast P."/>
            <person name="Borchert D."/>
            <person name="Glockner I."/>
            <person name="Freese H.M."/>
            <person name="Klenk H.P."/>
            <person name="Overmann J."/>
            <person name="Kaster A.K."/>
            <person name="Rohde M."/>
            <person name="Wiegand S."/>
            <person name="Jogler C."/>
        </authorList>
    </citation>
    <scope>NUCLEOTIDE SEQUENCE [LARGE SCALE GENOMIC DNA]</scope>
    <source>
        <strain evidence="2 3">NH11</strain>
    </source>
</reference>
<evidence type="ECO:0000313" key="2">
    <source>
        <dbReference type="EMBL" id="APZ95208.1"/>
    </source>
</evidence>
<evidence type="ECO:0000313" key="3">
    <source>
        <dbReference type="Proteomes" id="UP000187735"/>
    </source>
</evidence>
<dbReference type="KEGG" id="fmr:Fuma_04864"/>
<dbReference type="Proteomes" id="UP000187735">
    <property type="component" value="Chromosome"/>
</dbReference>
<accession>A0A1P8WMC8</accession>
<feature type="signal peptide" evidence="1">
    <location>
        <begin position="1"/>
        <end position="18"/>
    </location>
</feature>
<keyword evidence="1" id="KW-0732">Signal</keyword>